<accession>A0A3S4T687</accession>
<keyword evidence="3" id="KW-0676">Redox-active center</keyword>
<keyword evidence="2" id="KW-0201">Cytochrome c-type biogenesis</keyword>
<dbReference type="InterPro" id="IPR036249">
    <property type="entry name" value="Thioredoxin-like_sf"/>
</dbReference>
<sequence>MGRSLMSAGMSSKLVGIFTVLILLLTDAAAPQAAFMPNFTLPSVVNGEDVNSNEFKDKVLLVTFFATWCGPCLQEIPTLIRLQKELSKKGFSVIGLSVDKDGRYAVKELVEKEKINYPVLLSNHEATSGFGRISLIPTSFLINNDGEIVDEYHGHMGYQQLEQDITPLLTSKSAERRKTVEHQKTVIIIHKMIEI</sequence>
<dbReference type="PROSITE" id="PS51352">
    <property type="entry name" value="THIOREDOXIN_2"/>
    <property type="match status" value="1"/>
</dbReference>
<dbReference type="GO" id="GO:0017004">
    <property type="term" value="P:cytochrome complex assembly"/>
    <property type="evidence" value="ECO:0007669"/>
    <property type="project" value="UniProtKB-KW"/>
</dbReference>
<dbReference type="InterPro" id="IPR013740">
    <property type="entry name" value="Redoxin"/>
</dbReference>
<dbReference type="Pfam" id="PF08534">
    <property type="entry name" value="Redoxin"/>
    <property type="match status" value="1"/>
</dbReference>
<keyword evidence="6" id="KW-1185">Reference proteome</keyword>
<gene>
    <name evidence="5" type="ORF">H206_03339</name>
</gene>
<protein>
    <submittedName>
        <fullName evidence="5">Peroxiredoxin</fullName>
    </submittedName>
</protein>
<comment type="subcellular location">
    <subcellularLocation>
        <location evidence="1">Cell envelope</location>
    </subcellularLocation>
</comment>
<dbReference type="SUPFAM" id="SSF52833">
    <property type="entry name" value="Thioredoxin-like"/>
    <property type="match status" value="1"/>
</dbReference>
<reference evidence="5 6" key="1">
    <citation type="submission" date="2017-01" db="EMBL/GenBank/DDBJ databases">
        <title>The cable genome- insights into the physiology and evolution of filamentous bacteria capable of sulfide oxidation via long distance electron transfer.</title>
        <authorList>
            <person name="Schreiber L."/>
            <person name="Bjerg J.T."/>
            <person name="Boggild A."/>
            <person name="Van De Vossenberg J."/>
            <person name="Meysman F."/>
            <person name="Nielsen L.P."/>
            <person name="Schramm A."/>
            <person name="Kjeldsen K.U."/>
        </authorList>
    </citation>
    <scope>NUCLEOTIDE SEQUENCE [LARGE SCALE GENOMIC DNA]</scope>
    <source>
        <strain evidence="5">MCF</strain>
    </source>
</reference>
<dbReference type="Gene3D" id="3.40.30.10">
    <property type="entry name" value="Glutaredoxin"/>
    <property type="match status" value="1"/>
</dbReference>
<dbReference type="InterPro" id="IPR050553">
    <property type="entry name" value="Thioredoxin_ResA/DsbE_sf"/>
</dbReference>
<evidence type="ECO:0000256" key="2">
    <source>
        <dbReference type="ARBA" id="ARBA00022748"/>
    </source>
</evidence>
<feature type="domain" description="Thioredoxin" evidence="4">
    <location>
        <begin position="30"/>
        <end position="170"/>
    </location>
</feature>
<dbReference type="InterPro" id="IPR013766">
    <property type="entry name" value="Thioredoxin_domain"/>
</dbReference>
<dbReference type="PANTHER" id="PTHR42852">
    <property type="entry name" value="THIOL:DISULFIDE INTERCHANGE PROTEIN DSBE"/>
    <property type="match status" value="1"/>
</dbReference>
<dbReference type="GO" id="GO:0030313">
    <property type="term" value="C:cell envelope"/>
    <property type="evidence" value="ECO:0007669"/>
    <property type="project" value="UniProtKB-SubCell"/>
</dbReference>
<dbReference type="Proteomes" id="UP000287853">
    <property type="component" value="Unassembled WGS sequence"/>
</dbReference>
<evidence type="ECO:0000259" key="4">
    <source>
        <dbReference type="PROSITE" id="PS51352"/>
    </source>
</evidence>
<dbReference type="GO" id="GO:0016491">
    <property type="term" value="F:oxidoreductase activity"/>
    <property type="evidence" value="ECO:0007669"/>
    <property type="project" value="InterPro"/>
</dbReference>
<evidence type="ECO:0000313" key="6">
    <source>
        <dbReference type="Proteomes" id="UP000287853"/>
    </source>
</evidence>
<evidence type="ECO:0000256" key="3">
    <source>
        <dbReference type="ARBA" id="ARBA00023284"/>
    </source>
</evidence>
<dbReference type="EMBL" id="MTKO01000105">
    <property type="protein sequence ID" value="RWX43929.1"/>
    <property type="molecule type" value="Genomic_DNA"/>
</dbReference>
<comment type="caution">
    <text evidence="5">The sequence shown here is derived from an EMBL/GenBank/DDBJ whole genome shotgun (WGS) entry which is preliminary data.</text>
</comment>
<evidence type="ECO:0000256" key="1">
    <source>
        <dbReference type="ARBA" id="ARBA00004196"/>
    </source>
</evidence>
<organism evidence="5 6">
    <name type="scientific">Candidatus Electrothrix aarhusensis</name>
    <dbReference type="NCBI Taxonomy" id="1859131"/>
    <lineage>
        <taxon>Bacteria</taxon>
        <taxon>Pseudomonadati</taxon>
        <taxon>Thermodesulfobacteriota</taxon>
        <taxon>Desulfobulbia</taxon>
        <taxon>Desulfobulbales</taxon>
        <taxon>Desulfobulbaceae</taxon>
        <taxon>Candidatus Electrothrix</taxon>
    </lineage>
</organism>
<dbReference type="CDD" id="cd02966">
    <property type="entry name" value="TlpA_like_family"/>
    <property type="match status" value="1"/>
</dbReference>
<evidence type="ECO:0000313" key="5">
    <source>
        <dbReference type="EMBL" id="RWX43929.1"/>
    </source>
</evidence>
<dbReference type="AlphaFoldDB" id="A0A3S4T687"/>
<proteinExistence type="predicted"/>
<dbReference type="PROSITE" id="PS00194">
    <property type="entry name" value="THIOREDOXIN_1"/>
    <property type="match status" value="1"/>
</dbReference>
<dbReference type="PANTHER" id="PTHR42852:SF17">
    <property type="entry name" value="THIOREDOXIN-LIKE PROTEIN HI_1115"/>
    <property type="match status" value="1"/>
</dbReference>
<dbReference type="InterPro" id="IPR017937">
    <property type="entry name" value="Thioredoxin_CS"/>
</dbReference>
<name>A0A3S4T687_9BACT</name>